<dbReference type="InterPro" id="IPR018488">
    <property type="entry name" value="cNMP-bd_CS"/>
</dbReference>
<protein>
    <recommendedName>
        <fullName evidence="8">Crp/Fnr family transcriptional regulator</fullName>
    </recommendedName>
</protein>
<dbReference type="CDD" id="cd00038">
    <property type="entry name" value="CAP_ED"/>
    <property type="match status" value="1"/>
</dbReference>
<dbReference type="SMART" id="SM00419">
    <property type="entry name" value="HTH_CRP"/>
    <property type="match status" value="1"/>
</dbReference>
<keyword evidence="3" id="KW-0804">Transcription</keyword>
<dbReference type="PROSITE" id="PS51063">
    <property type="entry name" value="HTH_CRP_2"/>
    <property type="match status" value="1"/>
</dbReference>
<dbReference type="InterPro" id="IPR000595">
    <property type="entry name" value="cNMP-bd_dom"/>
</dbReference>
<dbReference type="InterPro" id="IPR012318">
    <property type="entry name" value="HTH_CRP"/>
</dbReference>
<organism evidence="6 7">
    <name type="scientific">Kouleothrix aurantiaca</name>
    <dbReference type="NCBI Taxonomy" id="186479"/>
    <lineage>
        <taxon>Bacteria</taxon>
        <taxon>Bacillati</taxon>
        <taxon>Chloroflexota</taxon>
        <taxon>Chloroflexia</taxon>
        <taxon>Chloroflexales</taxon>
        <taxon>Roseiflexineae</taxon>
        <taxon>Roseiflexaceae</taxon>
        <taxon>Kouleothrix</taxon>
    </lineage>
</organism>
<evidence type="ECO:0000313" key="6">
    <source>
        <dbReference type="EMBL" id="KPV53738.1"/>
    </source>
</evidence>
<evidence type="ECO:0000259" key="5">
    <source>
        <dbReference type="PROSITE" id="PS51063"/>
    </source>
</evidence>
<feature type="domain" description="Cyclic nucleotide-binding" evidence="4">
    <location>
        <begin position="12"/>
        <end position="115"/>
    </location>
</feature>
<keyword evidence="7" id="KW-1185">Reference proteome</keyword>
<feature type="domain" description="HTH crp-type" evidence="5">
    <location>
        <begin position="146"/>
        <end position="219"/>
    </location>
</feature>
<dbReference type="InterPro" id="IPR014710">
    <property type="entry name" value="RmlC-like_jellyroll"/>
</dbReference>
<dbReference type="CDD" id="cd00092">
    <property type="entry name" value="HTH_CRP"/>
    <property type="match status" value="1"/>
</dbReference>
<dbReference type="PANTHER" id="PTHR24567">
    <property type="entry name" value="CRP FAMILY TRANSCRIPTIONAL REGULATORY PROTEIN"/>
    <property type="match status" value="1"/>
</dbReference>
<dbReference type="Pfam" id="PF13545">
    <property type="entry name" value="HTH_Crp_2"/>
    <property type="match status" value="1"/>
</dbReference>
<evidence type="ECO:0000313" key="7">
    <source>
        <dbReference type="Proteomes" id="UP000050509"/>
    </source>
</evidence>
<keyword evidence="1" id="KW-0805">Transcription regulation</keyword>
<dbReference type="InterPro" id="IPR018490">
    <property type="entry name" value="cNMP-bd_dom_sf"/>
</dbReference>
<dbReference type="PRINTS" id="PR00103">
    <property type="entry name" value="CAMPKINASE"/>
</dbReference>
<accession>A0A0P9DJR6</accession>
<dbReference type="Pfam" id="PF00027">
    <property type="entry name" value="cNMP_binding"/>
    <property type="match status" value="1"/>
</dbReference>
<name>A0A0P9DJR6_9CHLR</name>
<dbReference type="GO" id="GO:0003700">
    <property type="term" value="F:DNA-binding transcription factor activity"/>
    <property type="evidence" value="ECO:0007669"/>
    <property type="project" value="TreeGrafter"/>
</dbReference>
<dbReference type="Proteomes" id="UP000050509">
    <property type="component" value="Unassembled WGS sequence"/>
</dbReference>
<gene>
    <name evidence="6" type="ORF">SE17_07860</name>
</gene>
<dbReference type="SUPFAM" id="SSF46785">
    <property type="entry name" value="Winged helix' DNA-binding domain"/>
    <property type="match status" value="1"/>
</dbReference>
<dbReference type="PROSITE" id="PS50042">
    <property type="entry name" value="CNMP_BINDING_3"/>
    <property type="match status" value="1"/>
</dbReference>
<evidence type="ECO:0000259" key="4">
    <source>
        <dbReference type="PROSITE" id="PS50042"/>
    </source>
</evidence>
<dbReference type="Gene3D" id="1.10.10.10">
    <property type="entry name" value="Winged helix-like DNA-binding domain superfamily/Winged helix DNA-binding domain"/>
    <property type="match status" value="1"/>
</dbReference>
<reference evidence="6 7" key="1">
    <citation type="submission" date="2015-09" db="EMBL/GenBank/DDBJ databases">
        <title>Draft genome sequence of Kouleothrix aurantiaca JCM 19913.</title>
        <authorList>
            <person name="Hemp J."/>
        </authorList>
    </citation>
    <scope>NUCLEOTIDE SEQUENCE [LARGE SCALE GENOMIC DNA]</scope>
    <source>
        <strain evidence="6 7">COM-B</strain>
    </source>
</reference>
<keyword evidence="2" id="KW-0238">DNA-binding</keyword>
<evidence type="ECO:0000256" key="1">
    <source>
        <dbReference type="ARBA" id="ARBA00023015"/>
    </source>
</evidence>
<evidence type="ECO:0008006" key="8">
    <source>
        <dbReference type="Google" id="ProtNLM"/>
    </source>
</evidence>
<evidence type="ECO:0000256" key="3">
    <source>
        <dbReference type="ARBA" id="ARBA00023163"/>
    </source>
</evidence>
<dbReference type="PROSITE" id="PS00889">
    <property type="entry name" value="CNMP_BINDING_2"/>
    <property type="match status" value="1"/>
</dbReference>
<dbReference type="FunFam" id="1.10.10.10:FF:000019">
    <property type="entry name" value="Crp/Fnr family transcriptional regulator"/>
    <property type="match status" value="1"/>
</dbReference>
<dbReference type="InterPro" id="IPR050397">
    <property type="entry name" value="Env_Response_Regulators"/>
</dbReference>
<sequence>MDKLELLKHVNAFARLDDNQLALLARSVGSQTFQRGETIFHEGNIGSTLYMIVAGQVRIYTTSEAGQELTVTLFRDGDFFGEMALLDGQPRAASAEAMCRTTTLTLQRAAFLHTIDVCPAIAASVLEVMTTRLRQSNAIADQLANMSASQRVVRQLLGLASRYGTADGGIIRIDLHLTQDDLASLSGTTRETVNRVLAQLRDQGLIRVERARVSVPDFDQLEQSRE</sequence>
<dbReference type="GO" id="GO:0005829">
    <property type="term" value="C:cytosol"/>
    <property type="evidence" value="ECO:0007669"/>
    <property type="project" value="TreeGrafter"/>
</dbReference>
<dbReference type="InterPro" id="IPR036388">
    <property type="entry name" value="WH-like_DNA-bd_sf"/>
</dbReference>
<dbReference type="PRINTS" id="PR00034">
    <property type="entry name" value="HTHCRP"/>
</dbReference>
<dbReference type="EMBL" id="LJCR01000187">
    <property type="protein sequence ID" value="KPV53738.1"/>
    <property type="molecule type" value="Genomic_DNA"/>
</dbReference>
<dbReference type="SMART" id="SM00100">
    <property type="entry name" value="cNMP"/>
    <property type="match status" value="1"/>
</dbReference>
<dbReference type="InterPro" id="IPR036390">
    <property type="entry name" value="WH_DNA-bd_sf"/>
</dbReference>
<dbReference type="Gene3D" id="2.60.120.10">
    <property type="entry name" value="Jelly Rolls"/>
    <property type="match status" value="1"/>
</dbReference>
<dbReference type="PANTHER" id="PTHR24567:SF68">
    <property type="entry name" value="DNA-BINDING TRANSCRIPTIONAL DUAL REGULATOR CRP"/>
    <property type="match status" value="1"/>
</dbReference>
<evidence type="ECO:0000256" key="2">
    <source>
        <dbReference type="ARBA" id="ARBA00023125"/>
    </source>
</evidence>
<comment type="caution">
    <text evidence="6">The sequence shown here is derived from an EMBL/GenBank/DDBJ whole genome shotgun (WGS) entry which is preliminary data.</text>
</comment>
<dbReference type="SUPFAM" id="SSF51206">
    <property type="entry name" value="cAMP-binding domain-like"/>
    <property type="match status" value="1"/>
</dbReference>
<proteinExistence type="predicted"/>
<dbReference type="AlphaFoldDB" id="A0A0P9DJR6"/>
<dbReference type="GO" id="GO:0003677">
    <property type="term" value="F:DNA binding"/>
    <property type="evidence" value="ECO:0007669"/>
    <property type="project" value="UniProtKB-KW"/>
</dbReference>